<dbReference type="InterPro" id="IPR001647">
    <property type="entry name" value="HTH_TetR"/>
</dbReference>
<feature type="domain" description="HTH tetR-type" evidence="3">
    <location>
        <begin position="22"/>
        <end position="82"/>
    </location>
</feature>
<dbReference type="SUPFAM" id="SSF46689">
    <property type="entry name" value="Homeodomain-like"/>
    <property type="match status" value="1"/>
</dbReference>
<dbReference type="Gene3D" id="1.10.357.10">
    <property type="entry name" value="Tetracycline Repressor, domain 2"/>
    <property type="match status" value="1"/>
</dbReference>
<evidence type="ECO:0000256" key="1">
    <source>
        <dbReference type="ARBA" id="ARBA00023125"/>
    </source>
</evidence>
<dbReference type="PATRIC" id="fig|1310607.3.peg.3290"/>
<evidence type="ECO:0000313" key="4">
    <source>
        <dbReference type="EMBL" id="EXC05211.1"/>
    </source>
</evidence>
<accession>A0A009QE32</accession>
<protein>
    <submittedName>
        <fullName evidence="4">Bacterial regulatory s, tetR family protein</fullName>
    </submittedName>
</protein>
<sequence length="212" mass="24821">MIKIDTFDTMQIKKSFTTLKGQERIKQILRNAEIVFLTKGYSGFSMRGVATQSNISLSTLQHYFQNKDILLKALLNKLICDYIQRIEILINLNANEPPLIRFMNIITNIIYEIEQPIITNAFKEFFSISDHLPYVYEALSIIQKYNLELIYKIILPIHNKISSEEYKERAIIIITQLNGYLVQHSNKNTDESYKEFLRSILLKNILRLVSEP</sequence>
<dbReference type="InterPro" id="IPR009057">
    <property type="entry name" value="Homeodomain-like_sf"/>
</dbReference>
<dbReference type="GeneID" id="92894475"/>
<dbReference type="Pfam" id="PF00440">
    <property type="entry name" value="TetR_N"/>
    <property type="match status" value="1"/>
</dbReference>
<evidence type="ECO:0000313" key="5">
    <source>
        <dbReference type="Proteomes" id="UP000021108"/>
    </source>
</evidence>
<dbReference type="EMBL" id="JEXD01000042">
    <property type="protein sequence ID" value="EXC05211.1"/>
    <property type="molecule type" value="Genomic_DNA"/>
</dbReference>
<organism evidence="4 5">
    <name type="scientific">Acinetobacter baumannii 625974</name>
    <dbReference type="NCBI Taxonomy" id="1310607"/>
    <lineage>
        <taxon>Bacteria</taxon>
        <taxon>Pseudomonadati</taxon>
        <taxon>Pseudomonadota</taxon>
        <taxon>Gammaproteobacteria</taxon>
        <taxon>Moraxellales</taxon>
        <taxon>Moraxellaceae</taxon>
        <taxon>Acinetobacter</taxon>
        <taxon>Acinetobacter calcoaceticus/baumannii complex</taxon>
    </lineage>
</organism>
<reference evidence="4 5" key="1">
    <citation type="submission" date="2014-02" db="EMBL/GenBank/DDBJ databases">
        <title>Comparative genomics and transcriptomics to identify genetic mechanisms underlying the emergence of carbapenem resistant Acinetobacter baumannii (CRAb).</title>
        <authorList>
            <person name="Harris A.D."/>
            <person name="Johnson K.J."/>
            <person name="George J."/>
            <person name="Shefchek K."/>
            <person name="Daugherty S.C."/>
            <person name="Parankush S."/>
            <person name="Sadzewicz L."/>
            <person name="Tallon L."/>
            <person name="Sengamalay N."/>
            <person name="Hazen T.H."/>
            <person name="Rasko D.A."/>
        </authorList>
    </citation>
    <scope>NUCLEOTIDE SEQUENCE [LARGE SCALE GENOMIC DNA]</scope>
    <source>
        <strain evidence="4 5">625974</strain>
    </source>
</reference>
<evidence type="ECO:0000256" key="2">
    <source>
        <dbReference type="PROSITE-ProRule" id="PRU00335"/>
    </source>
</evidence>
<dbReference type="AlphaFoldDB" id="A0A009QE32"/>
<dbReference type="PROSITE" id="PS50977">
    <property type="entry name" value="HTH_TETR_2"/>
    <property type="match status" value="1"/>
</dbReference>
<proteinExistence type="predicted"/>
<gene>
    <name evidence="4" type="ORF">J506_3401</name>
</gene>
<name>A0A009QE32_ACIBA</name>
<feature type="DNA-binding region" description="H-T-H motif" evidence="2">
    <location>
        <begin position="45"/>
        <end position="64"/>
    </location>
</feature>
<dbReference type="Proteomes" id="UP000021108">
    <property type="component" value="Unassembled WGS sequence"/>
</dbReference>
<evidence type="ECO:0000259" key="3">
    <source>
        <dbReference type="PROSITE" id="PS50977"/>
    </source>
</evidence>
<dbReference type="RefSeq" id="WP_000590088.1">
    <property type="nucleotide sequence ID" value="NZ_JEXD01000042.1"/>
</dbReference>
<keyword evidence="1 2" id="KW-0238">DNA-binding</keyword>
<comment type="caution">
    <text evidence="4">The sequence shown here is derived from an EMBL/GenBank/DDBJ whole genome shotgun (WGS) entry which is preliminary data.</text>
</comment>
<dbReference type="GO" id="GO:0003677">
    <property type="term" value="F:DNA binding"/>
    <property type="evidence" value="ECO:0007669"/>
    <property type="project" value="UniProtKB-UniRule"/>
</dbReference>